<dbReference type="InterPro" id="IPR050870">
    <property type="entry name" value="FAST_kinase"/>
</dbReference>
<keyword evidence="5" id="KW-1185">Reference proteome</keyword>
<dbReference type="InterPro" id="IPR013584">
    <property type="entry name" value="RAP"/>
</dbReference>
<keyword evidence="4" id="KW-0808">Transferase</keyword>
<dbReference type="AlphaFoldDB" id="A0A9W7WZF1"/>
<evidence type="ECO:0000256" key="2">
    <source>
        <dbReference type="ARBA" id="ARBA00023128"/>
    </source>
</evidence>
<reference evidence="4" key="1">
    <citation type="submission" date="2021-02" db="EMBL/GenBank/DDBJ databases">
        <title>Comparative genomics reveals that relaxation of natural selection precedes convergent phenotypic evolution of cavefish.</title>
        <authorList>
            <person name="Peng Z."/>
        </authorList>
    </citation>
    <scope>NUCLEOTIDE SEQUENCE</scope>
    <source>
        <tissue evidence="4">Muscle</tissue>
    </source>
</reference>
<dbReference type="PANTHER" id="PTHR21228:SF1">
    <property type="entry name" value="FAST KINASE DOMAIN-CONTAINING PROTEIN 2, MITOCHONDRIAL"/>
    <property type="match status" value="1"/>
</dbReference>
<evidence type="ECO:0000259" key="3">
    <source>
        <dbReference type="PROSITE" id="PS51286"/>
    </source>
</evidence>
<organism evidence="4 5">
    <name type="scientific">Triplophysa rosa</name>
    <name type="common">Cave loach</name>
    <dbReference type="NCBI Taxonomy" id="992332"/>
    <lineage>
        <taxon>Eukaryota</taxon>
        <taxon>Metazoa</taxon>
        <taxon>Chordata</taxon>
        <taxon>Craniata</taxon>
        <taxon>Vertebrata</taxon>
        <taxon>Euteleostomi</taxon>
        <taxon>Actinopterygii</taxon>
        <taxon>Neopterygii</taxon>
        <taxon>Teleostei</taxon>
        <taxon>Ostariophysi</taxon>
        <taxon>Cypriniformes</taxon>
        <taxon>Nemacheilidae</taxon>
        <taxon>Triplophysa</taxon>
    </lineage>
</organism>
<feature type="domain" description="RAP" evidence="3">
    <location>
        <begin position="571"/>
        <end position="628"/>
    </location>
</feature>
<accession>A0A9W7WZF1</accession>
<evidence type="ECO:0000313" key="5">
    <source>
        <dbReference type="Proteomes" id="UP001059041"/>
    </source>
</evidence>
<protein>
    <submittedName>
        <fullName evidence="4">FAST kinase domain-containing protein 2</fullName>
    </submittedName>
</protein>
<dbReference type="Proteomes" id="UP001059041">
    <property type="component" value="Linkage Group LG4"/>
</dbReference>
<dbReference type="InterPro" id="IPR010622">
    <property type="entry name" value="FAST_Leu-rich"/>
</dbReference>
<evidence type="ECO:0000256" key="1">
    <source>
        <dbReference type="ARBA" id="ARBA00004173"/>
    </source>
</evidence>
<dbReference type="EMBL" id="JAFHDT010000004">
    <property type="protein sequence ID" value="KAI7811208.1"/>
    <property type="molecule type" value="Genomic_DNA"/>
</dbReference>
<comment type="caution">
    <text evidence="4">The sequence shown here is derived from an EMBL/GenBank/DDBJ whole genome shotgun (WGS) entry which is preliminary data.</text>
</comment>
<comment type="subcellular location">
    <subcellularLocation>
        <location evidence="1">Mitochondrion</location>
    </subcellularLocation>
</comment>
<gene>
    <name evidence="4" type="ORF">IRJ41_011641</name>
</gene>
<dbReference type="SMART" id="SM00952">
    <property type="entry name" value="RAP"/>
    <property type="match status" value="1"/>
</dbReference>
<dbReference type="PROSITE" id="PS51286">
    <property type="entry name" value="RAP"/>
    <property type="match status" value="1"/>
</dbReference>
<dbReference type="GO" id="GO:0005759">
    <property type="term" value="C:mitochondrial matrix"/>
    <property type="evidence" value="ECO:0007669"/>
    <property type="project" value="TreeGrafter"/>
</dbReference>
<dbReference type="GO" id="GO:0003723">
    <property type="term" value="F:RNA binding"/>
    <property type="evidence" value="ECO:0007669"/>
    <property type="project" value="TreeGrafter"/>
</dbReference>
<evidence type="ECO:0000313" key="4">
    <source>
        <dbReference type="EMBL" id="KAI7811208.1"/>
    </source>
</evidence>
<dbReference type="Pfam" id="PF08373">
    <property type="entry name" value="RAP"/>
    <property type="match status" value="1"/>
</dbReference>
<dbReference type="GO" id="GO:0035770">
    <property type="term" value="C:ribonucleoprotein granule"/>
    <property type="evidence" value="ECO:0007669"/>
    <property type="project" value="TreeGrafter"/>
</dbReference>
<proteinExistence type="predicted"/>
<sequence length="650" mass="74131">MYKSGVDMLKCVLRKCDSLIRTNTLHCRIRSVASSSHWDRKTTQGRSFERVRYYSQPSKHGDFLNVQVKQTTKLQPTDPGELPPEKTAPFYTHLLDCFSPTDVLDTSHQFPESQRHVSSTLTRMWDTMKRMTDEQRRYELRLMFDHPGFEELCDRAATDAWRMRNDDLVYSLLAIVKLGVSQNTRVVQTLLRVTQERLNQFDERSLSVLAGSLRDMEDGKNVQALREALRLLLKVRISDIQSVVVLQSMMRAVGRDSPIHLKKQLAMKALSMTGNFSPPNNQYMFCSLAAMGLNFKPLLDVCSQKIAENVHGFPFNRLLVVLKSCHELRYRNYSLFSAVSEYVANTFDMWSNKQVILFLVTFEDLAFRPAALLDAFAERILQNSDSLTLRDLLSILKVFSLFSHDLKDNRQEFLISVTRGLETYLSKISNIDLLKAVHYLAFLEHFPQTPLEKLFEQDTLDLLLQKGRKTGKVQNWLHALDLCLRLDKSHLLSSLTSIPNLQIPAQTQEISANQEVLSAVRGIVGNDAVQEGVLEQGVYFIDCVITPSGQTHGNCGPHNDDSKYLDCAERTAVVCAPLHSFCFGSTHPRGHLAVKLRHLKKLGYKSVLVPVHELRSQTEEERIKMLQKLIFPAQESTEGQTVQQDSPKML</sequence>
<dbReference type="Pfam" id="PF06743">
    <property type="entry name" value="FAST_1"/>
    <property type="match status" value="1"/>
</dbReference>
<name>A0A9W7WZF1_TRIRA</name>
<dbReference type="GO" id="GO:0044528">
    <property type="term" value="P:regulation of mitochondrial mRNA stability"/>
    <property type="evidence" value="ECO:0007669"/>
    <property type="project" value="InterPro"/>
</dbReference>
<keyword evidence="2" id="KW-0496">Mitochondrion</keyword>
<dbReference type="GO" id="GO:0000963">
    <property type="term" value="P:mitochondrial RNA processing"/>
    <property type="evidence" value="ECO:0007669"/>
    <property type="project" value="TreeGrafter"/>
</dbReference>
<dbReference type="GO" id="GO:0016301">
    <property type="term" value="F:kinase activity"/>
    <property type="evidence" value="ECO:0007669"/>
    <property type="project" value="UniProtKB-KW"/>
</dbReference>
<keyword evidence="4" id="KW-0418">Kinase</keyword>
<dbReference type="PANTHER" id="PTHR21228">
    <property type="entry name" value="FAST LEU-RICH DOMAIN-CONTAINING"/>
    <property type="match status" value="1"/>
</dbReference>